<dbReference type="InterPro" id="IPR029144">
    <property type="entry name" value="Thr_synth_N"/>
</dbReference>
<accession>A0A6M0K5F5</accession>
<dbReference type="Pfam" id="PF14821">
    <property type="entry name" value="Thr_synth_N"/>
    <property type="match status" value="1"/>
</dbReference>
<dbReference type="GO" id="GO:0004795">
    <property type="term" value="F:threonine synthase activity"/>
    <property type="evidence" value="ECO:0007669"/>
    <property type="project" value="UniProtKB-UniRule"/>
</dbReference>
<keyword evidence="4 8" id="KW-0456">Lyase</keyword>
<feature type="domain" description="Threonine synthase N-terminal" evidence="7">
    <location>
        <begin position="2"/>
        <end position="80"/>
    </location>
</feature>
<evidence type="ECO:0000256" key="4">
    <source>
        <dbReference type="ARBA" id="ARBA00023239"/>
    </source>
</evidence>
<evidence type="ECO:0000256" key="3">
    <source>
        <dbReference type="ARBA" id="ARBA00022898"/>
    </source>
</evidence>
<evidence type="ECO:0000259" key="7">
    <source>
        <dbReference type="Pfam" id="PF14821"/>
    </source>
</evidence>
<dbReference type="InterPro" id="IPR051166">
    <property type="entry name" value="Threonine_Synthase"/>
</dbReference>
<keyword evidence="9" id="KW-1185">Reference proteome</keyword>
<comment type="similarity">
    <text evidence="2">Belongs to the threonine synthase family.</text>
</comment>
<reference evidence="8 9" key="1">
    <citation type="submission" date="2020-02" db="EMBL/GenBank/DDBJ databases">
        <title>Genome sequences of Thiorhodococcus mannitoliphagus and Thiorhodococcus minor, purple sulfur photosynthetic bacteria in the gammaproteobacterial family, Chromatiaceae.</title>
        <authorList>
            <person name="Aviles F.A."/>
            <person name="Meyer T.E."/>
            <person name="Kyndt J.A."/>
        </authorList>
    </citation>
    <scope>NUCLEOTIDE SEQUENCE [LARGE SCALE GENOMIC DNA]</scope>
    <source>
        <strain evidence="8 9">DSM 11518</strain>
    </source>
</reference>
<dbReference type="NCBIfam" id="TIGR00260">
    <property type="entry name" value="thrC"/>
    <property type="match status" value="1"/>
</dbReference>
<protein>
    <recommendedName>
        <fullName evidence="5">Threonine synthase</fullName>
        <ecNumber evidence="5">4.2.3.1</ecNumber>
    </recommendedName>
</protein>
<dbReference type="InterPro" id="IPR036052">
    <property type="entry name" value="TrpB-like_PALP_sf"/>
</dbReference>
<evidence type="ECO:0000313" key="9">
    <source>
        <dbReference type="Proteomes" id="UP000483379"/>
    </source>
</evidence>
<dbReference type="GO" id="GO:0009088">
    <property type="term" value="P:threonine biosynthetic process"/>
    <property type="evidence" value="ECO:0007669"/>
    <property type="project" value="UniProtKB-UniRule"/>
</dbReference>
<dbReference type="RefSeq" id="WP_164454047.1">
    <property type="nucleotide sequence ID" value="NZ_JAAIJQ010000055.1"/>
</dbReference>
<evidence type="ECO:0000313" key="8">
    <source>
        <dbReference type="EMBL" id="NEV63585.1"/>
    </source>
</evidence>
<dbReference type="InterPro" id="IPR037158">
    <property type="entry name" value="Thr_synth_N_sf"/>
</dbReference>
<dbReference type="Proteomes" id="UP000483379">
    <property type="component" value="Unassembled WGS sequence"/>
</dbReference>
<feature type="modified residue" description="N6-(pyridoxal phosphate)lysine" evidence="6">
    <location>
        <position position="111"/>
    </location>
</feature>
<dbReference type="PANTHER" id="PTHR42690:SF1">
    <property type="entry name" value="THREONINE SYNTHASE-LIKE 2"/>
    <property type="match status" value="1"/>
</dbReference>
<dbReference type="SUPFAM" id="SSF53686">
    <property type="entry name" value="Tryptophan synthase beta subunit-like PLP-dependent enzymes"/>
    <property type="match status" value="1"/>
</dbReference>
<dbReference type="InterPro" id="IPR004450">
    <property type="entry name" value="Thr_synthase-like"/>
</dbReference>
<evidence type="ECO:0000256" key="2">
    <source>
        <dbReference type="ARBA" id="ARBA00005517"/>
    </source>
</evidence>
<dbReference type="Pfam" id="PF24857">
    <property type="entry name" value="THR4_C"/>
    <property type="match status" value="1"/>
</dbReference>
<name>A0A6M0K5F5_9GAMM</name>
<dbReference type="Gene3D" id="3.90.1380.10">
    <property type="entry name" value="Threonine synthase, N-terminal domain"/>
    <property type="match status" value="1"/>
</dbReference>
<dbReference type="Gene3D" id="3.40.50.1100">
    <property type="match status" value="2"/>
</dbReference>
<organism evidence="8 9">
    <name type="scientific">Thiorhodococcus minor</name>
    <dbReference type="NCBI Taxonomy" id="57489"/>
    <lineage>
        <taxon>Bacteria</taxon>
        <taxon>Pseudomonadati</taxon>
        <taxon>Pseudomonadota</taxon>
        <taxon>Gammaproteobacteria</taxon>
        <taxon>Chromatiales</taxon>
        <taxon>Chromatiaceae</taxon>
        <taxon>Thiorhodococcus</taxon>
    </lineage>
</organism>
<evidence type="ECO:0000256" key="6">
    <source>
        <dbReference type="PIRSR" id="PIRSR604450-51"/>
    </source>
</evidence>
<evidence type="ECO:0000256" key="5">
    <source>
        <dbReference type="NCBIfam" id="TIGR00260"/>
    </source>
</evidence>
<evidence type="ECO:0000256" key="1">
    <source>
        <dbReference type="ARBA" id="ARBA00001933"/>
    </source>
</evidence>
<gene>
    <name evidence="8" type="ORF">G3446_17095</name>
</gene>
<proteinExistence type="inferred from homology"/>
<comment type="caution">
    <text evidence="8">The sequence shown here is derived from an EMBL/GenBank/DDBJ whole genome shotgun (WGS) entry which is preliminary data.</text>
</comment>
<keyword evidence="3 6" id="KW-0663">Pyridoxal phosphate</keyword>
<dbReference type="CDD" id="cd01560">
    <property type="entry name" value="Thr-synth_2"/>
    <property type="match status" value="1"/>
</dbReference>
<sequence length="465" mass="50784">MNYLSTRGGIEPVGFAQAVMMGLATDGGLLVPEHIPQVDAATLTQWSTLDFRGLALEVLTLFVGDEISREHLRTLIERSYATFAHPEVTPVVEQDGLRILELFHGPTAAFKDVALQFLGNLFEYLLERDGGQLNIVGATSGDTGSAAIYGVRGKERIQIFILHPKGRVSPIQERQMTTVLDANVHNIAVRGTFDDAQGIVKALFNDLPFKSAYRLGAVNSINWARILAQTVYYFYAWGRMAQGDPGRRISFSVPTGNFGDVFAGYLAKRMGLPVDRLVIATNRNDILTRFIDSGSYAVSDQVYHTLSPAMDIQIASNFERYLYYLYDGDSATVRALLEQMQRTGQLEVDAARHAQARADFDAVAATDEQTLAQIRETFEATGYILCPHTAVGVHAARGRSDTLCLATAHPAKFAEAVREAIGQEAPQPPSLQGLMDKEPRCTELDATADAVKGHLEATLATGTDA</sequence>
<dbReference type="AlphaFoldDB" id="A0A6M0K5F5"/>
<dbReference type="FunFam" id="3.90.1380.10:FF:000003">
    <property type="entry name" value="THR4p Threonine synthase"/>
    <property type="match status" value="1"/>
</dbReference>
<dbReference type="EMBL" id="JAAIJQ010000055">
    <property type="protein sequence ID" value="NEV63585.1"/>
    <property type="molecule type" value="Genomic_DNA"/>
</dbReference>
<dbReference type="PANTHER" id="PTHR42690">
    <property type="entry name" value="THREONINE SYNTHASE FAMILY MEMBER"/>
    <property type="match status" value="1"/>
</dbReference>
<comment type="cofactor">
    <cofactor evidence="1 6">
        <name>pyridoxal 5'-phosphate</name>
        <dbReference type="ChEBI" id="CHEBI:597326"/>
    </cofactor>
</comment>
<dbReference type="EC" id="4.2.3.1" evidence="5"/>